<dbReference type="Proteomes" id="UP001597549">
    <property type="component" value="Unassembled WGS sequence"/>
</dbReference>
<dbReference type="Pfam" id="PF01381">
    <property type="entry name" value="HTH_3"/>
    <property type="match status" value="1"/>
</dbReference>
<dbReference type="RefSeq" id="WP_379807735.1">
    <property type="nucleotide sequence ID" value="NZ_JBHUOL010000018.1"/>
</dbReference>
<comment type="caution">
    <text evidence="2">The sequence shown here is derived from an EMBL/GenBank/DDBJ whole genome shotgun (WGS) entry which is preliminary data.</text>
</comment>
<protein>
    <submittedName>
        <fullName evidence="2">Multiprotein-bridging factor 1 family protein</fullName>
    </submittedName>
</protein>
<organism evidence="2 3">
    <name type="scientific">Flavobacterium ardleyense</name>
    <dbReference type="NCBI Taxonomy" id="2038737"/>
    <lineage>
        <taxon>Bacteria</taxon>
        <taxon>Pseudomonadati</taxon>
        <taxon>Bacteroidota</taxon>
        <taxon>Flavobacteriia</taxon>
        <taxon>Flavobacteriales</taxon>
        <taxon>Flavobacteriaceae</taxon>
        <taxon>Flavobacterium</taxon>
    </lineage>
</organism>
<feature type="domain" description="HTH cro/C1-type" evidence="1">
    <location>
        <begin position="5"/>
        <end position="59"/>
    </location>
</feature>
<sequence>MKEILKQARIDKGFSTRKLAELTKIDQALISKFENGYRIPTKKQIQTIAFVLEIELSTLLVAWYKSKLLNNLDFNQFAIQAISQILQEKGIEVVKENQDNKIDEILDEIEALKQRLTGLK</sequence>
<dbReference type="SUPFAM" id="SSF47413">
    <property type="entry name" value="lambda repressor-like DNA-binding domains"/>
    <property type="match status" value="1"/>
</dbReference>
<dbReference type="InterPro" id="IPR001387">
    <property type="entry name" value="Cro/C1-type_HTH"/>
</dbReference>
<name>A0ABW5Z9B8_9FLAO</name>
<dbReference type="InterPro" id="IPR010982">
    <property type="entry name" value="Lambda_DNA-bd_dom_sf"/>
</dbReference>
<reference evidence="3" key="1">
    <citation type="journal article" date="2019" name="Int. J. Syst. Evol. Microbiol.">
        <title>The Global Catalogue of Microorganisms (GCM) 10K type strain sequencing project: providing services to taxonomists for standard genome sequencing and annotation.</title>
        <authorList>
            <consortium name="The Broad Institute Genomics Platform"/>
            <consortium name="The Broad Institute Genome Sequencing Center for Infectious Disease"/>
            <person name="Wu L."/>
            <person name="Ma J."/>
        </authorList>
    </citation>
    <scope>NUCLEOTIDE SEQUENCE [LARGE SCALE GENOMIC DNA]</scope>
    <source>
        <strain evidence="3">KCTC 52644</strain>
    </source>
</reference>
<dbReference type="EMBL" id="JBHUOL010000018">
    <property type="protein sequence ID" value="MFD2909328.1"/>
    <property type="molecule type" value="Genomic_DNA"/>
</dbReference>
<proteinExistence type="predicted"/>
<evidence type="ECO:0000313" key="2">
    <source>
        <dbReference type="EMBL" id="MFD2909328.1"/>
    </source>
</evidence>
<evidence type="ECO:0000313" key="3">
    <source>
        <dbReference type="Proteomes" id="UP001597549"/>
    </source>
</evidence>
<gene>
    <name evidence="2" type="ORF">ACFSX9_11380</name>
</gene>
<dbReference type="CDD" id="cd00093">
    <property type="entry name" value="HTH_XRE"/>
    <property type="match status" value="1"/>
</dbReference>
<dbReference type="SMART" id="SM00530">
    <property type="entry name" value="HTH_XRE"/>
    <property type="match status" value="1"/>
</dbReference>
<keyword evidence="3" id="KW-1185">Reference proteome</keyword>
<accession>A0ABW5Z9B8</accession>
<dbReference type="Gene3D" id="1.10.260.40">
    <property type="entry name" value="lambda repressor-like DNA-binding domains"/>
    <property type="match status" value="1"/>
</dbReference>
<evidence type="ECO:0000259" key="1">
    <source>
        <dbReference type="PROSITE" id="PS50943"/>
    </source>
</evidence>
<dbReference type="PROSITE" id="PS50943">
    <property type="entry name" value="HTH_CROC1"/>
    <property type="match status" value="1"/>
</dbReference>